<keyword evidence="2" id="KW-1185">Reference proteome</keyword>
<evidence type="ECO:0000313" key="1">
    <source>
        <dbReference type="EMBL" id="TNN76710.1"/>
    </source>
</evidence>
<dbReference type="Proteomes" id="UP000314294">
    <property type="component" value="Unassembled WGS sequence"/>
</dbReference>
<gene>
    <name evidence="1" type="ORF">EYF80_013162</name>
</gene>
<protein>
    <submittedName>
        <fullName evidence="1">Uncharacterized protein</fullName>
    </submittedName>
</protein>
<accession>A0A4Z2IFM1</accession>
<name>A0A4Z2IFM1_9TELE</name>
<organism evidence="1 2">
    <name type="scientific">Liparis tanakae</name>
    <name type="common">Tanaka's snailfish</name>
    <dbReference type="NCBI Taxonomy" id="230148"/>
    <lineage>
        <taxon>Eukaryota</taxon>
        <taxon>Metazoa</taxon>
        <taxon>Chordata</taxon>
        <taxon>Craniata</taxon>
        <taxon>Vertebrata</taxon>
        <taxon>Euteleostomi</taxon>
        <taxon>Actinopterygii</taxon>
        <taxon>Neopterygii</taxon>
        <taxon>Teleostei</taxon>
        <taxon>Neoteleostei</taxon>
        <taxon>Acanthomorphata</taxon>
        <taxon>Eupercaria</taxon>
        <taxon>Perciformes</taxon>
        <taxon>Cottioidei</taxon>
        <taxon>Cottales</taxon>
        <taxon>Liparidae</taxon>
        <taxon>Liparis</taxon>
    </lineage>
</organism>
<reference evidence="1 2" key="1">
    <citation type="submission" date="2019-03" db="EMBL/GenBank/DDBJ databases">
        <title>First draft genome of Liparis tanakae, snailfish: a comprehensive survey of snailfish specific genes.</title>
        <authorList>
            <person name="Kim W."/>
            <person name="Song I."/>
            <person name="Jeong J.-H."/>
            <person name="Kim D."/>
            <person name="Kim S."/>
            <person name="Ryu S."/>
            <person name="Song J.Y."/>
            <person name="Lee S.K."/>
        </authorList>
    </citation>
    <scope>NUCLEOTIDE SEQUENCE [LARGE SCALE GENOMIC DNA]</scope>
    <source>
        <tissue evidence="1">Muscle</tissue>
    </source>
</reference>
<dbReference type="AlphaFoldDB" id="A0A4Z2IFM1"/>
<dbReference type="EMBL" id="SRLO01000091">
    <property type="protein sequence ID" value="TNN76710.1"/>
    <property type="molecule type" value="Genomic_DNA"/>
</dbReference>
<comment type="caution">
    <text evidence="1">The sequence shown here is derived from an EMBL/GenBank/DDBJ whole genome shotgun (WGS) entry which is preliminary data.</text>
</comment>
<evidence type="ECO:0000313" key="2">
    <source>
        <dbReference type="Proteomes" id="UP000314294"/>
    </source>
</evidence>
<sequence length="81" mass="8773">MQTAQRFITDAGFPVKFTKVAQITRLGKSRHLHGERLARAVQRADVLSSTQDQVAEQRAGEDTVASRSLGCTSGVMSDLLA</sequence>
<proteinExistence type="predicted"/>